<organism evidence="1 2">
    <name type="scientific">Panagrolaimus sp. ES5</name>
    <dbReference type="NCBI Taxonomy" id="591445"/>
    <lineage>
        <taxon>Eukaryota</taxon>
        <taxon>Metazoa</taxon>
        <taxon>Ecdysozoa</taxon>
        <taxon>Nematoda</taxon>
        <taxon>Chromadorea</taxon>
        <taxon>Rhabditida</taxon>
        <taxon>Tylenchina</taxon>
        <taxon>Panagrolaimomorpha</taxon>
        <taxon>Panagrolaimoidea</taxon>
        <taxon>Panagrolaimidae</taxon>
        <taxon>Panagrolaimus</taxon>
    </lineage>
</organism>
<name>A0AC34G440_9BILA</name>
<dbReference type="Proteomes" id="UP000887579">
    <property type="component" value="Unplaced"/>
</dbReference>
<sequence>MLDISNILKIILYTFALILSLTIAVSVLYAKLYHGNLRFMLTNVSITHSILLTLATAAEFFTIFELQWKGKDIVYKITDLCIWATIFNMLCLFCERSIASLLDKKYETMCIGMPWLGILLALIDWTCAGIFAMLPVLKLVHPITLAYIIISLDIIALFMFSFMPSLTYKRYMFAATNANEFSLSQRYQMSENYRSAKVLTRIVWCCGVTSILSSTFYILKGKFPEHSGLFNTFYIISLTSPTIIYPILMMCYEIKVRDVVICNKSQRDFVAKTIAGKNLVISNSEEQCEAYFNGYKQAWA</sequence>
<proteinExistence type="predicted"/>
<protein>
    <submittedName>
        <fullName evidence="2">G-protein coupled receptors family 1 profile domain-containing protein</fullName>
    </submittedName>
</protein>
<dbReference type="WBParaSite" id="ES5_v2.g24409.t1">
    <property type="protein sequence ID" value="ES5_v2.g24409.t1"/>
    <property type="gene ID" value="ES5_v2.g24409"/>
</dbReference>
<evidence type="ECO:0000313" key="2">
    <source>
        <dbReference type="WBParaSite" id="ES5_v2.g24409.t1"/>
    </source>
</evidence>
<reference evidence="2" key="1">
    <citation type="submission" date="2022-11" db="UniProtKB">
        <authorList>
            <consortium name="WormBaseParasite"/>
        </authorList>
    </citation>
    <scope>IDENTIFICATION</scope>
</reference>
<evidence type="ECO:0000313" key="1">
    <source>
        <dbReference type="Proteomes" id="UP000887579"/>
    </source>
</evidence>
<accession>A0AC34G440</accession>